<dbReference type="AlphaFoldDB" id="A0A372INJ2"/>
<organism evidence="2 3">
    <name type="scientific">Paracidobacterium acidisoli</name>
    <dbReference type="NCBI Taxonomy" id="2303751"/>
    <lineage>
        <taxon>Bacteria</taxon>
        <taxon>Pseudomonadati</taxon>
        <taxon>Acidobacteriota</taxon>
        <taxon>Terriglobia</taxon>
        <taxon>Terriglobales</taxon>
        <taxon>Acidobacteriaceae</taxon>
        <taxon>Paracidobacterium</taxon>
    </lineage>
</organism>
<reference evidence="2 3" key="1">
    <citation type="submission" date="2018-08" db="EMBL/GenBank/DDBJ databases">
        <title>Acidipila sp. 4G-K13, an acidobacterium isolated from forest soil.</title>
        <authorList>
            <person name="Gao Z.-H."/>
            <person name="Qiu L.-H."/>
        </authorList>
    </citation>
    <scope>NUCLEOTIDE SEQUENCE [LARGE SCALE GENOMIC DNA]</scope>
    <source>
        <strain evidence="2 3">4G-K13</strain>
    </source>
</reference>
<sequence length="248" mass="27248">MRRRDFVKAVMAASVSAKTMLGQQTVTPPPPQAAPPVAPSAPPPVATAPGPVPWMRGLREVKPLPITPLVPDAVAQTSAHFFTDRQLATLRQLSEIMLPPLKGYPGAIDAGAPEFLDFLIGVSPVDRQQMYQSGLDRLDAEARQRFGMPFAGIQASQADELLRPWLRTWMTDHPPAEPFAHFVNLVHSDIRTATINSEAWSKAETAMGREEPDVGLYWFPVDPDIHREEPGREASAPVRHPAPKKQHA</sequence>
<comment type="caution">
    <text evidence="2">The sequence shown here is derived from an EMBL/GenBank/DDBJ whole genome shotgun (WGS) entry which is preliminary data.</text>
</comment>
<proteinExistence type="predicted"/>
<evidence type="ECO:0000256" key="1">
    <source>
        <dbReference type="SAM" id="MobiDB-lite"/>
    </source>
</evidence>
<dbReference type="RefSeq" id="WP_117300823.1">
    <property type="nucleotide sequence ID" value="NZ_QVQT02000004.1"/>
</dbReference>
<feature type="region of interest" description="Disordered" evidence="1">
    <location>
        <begin position="21"/>
        <end position="44"/>
    </location>
</feature>
<keyword evidence="3" id="KW-1185">Reference proteome</keyword>
<accession>A0A372INJ2</accession>
<feature type="region of interest" description="Disordered" evidence="1">
    <location>
        <begin position="226"/>
        <end position="248"/>
    </location>
</feature>
<gene>
    <name evidence="2" type="ORF">D0Y96_13810</name>
</gene>
<evidence type="ECO:0000313" key="3">
    <source>
        <dbReference type="Proteomes" id="UP000264702"/>
    </source>
</evidence>
<dbReference type="OrthoDB" id="116360at2"/>
<protein>
    <submittedName>
        <fullName evidence="2">Gluconate 2-dehydrogenase subunit 3 family protein</fullName>
    </submittedName>
</protein>
<dbReference type="Proteomes" id="UP000264702">
    <property type="component" value="Unassembled WGS sequence"/>
</dbReference>
<dbReference type="InterPro" id="IPR027056">
    <property type="entry name" value="Gluconate_2DH_su3"/>
</dbReference>
<evidence type="ECO:0000313" key="2">
    <source>
        <dbReference type="EMBL" id="RFU16448.1"/>
    </source>
</evidence>
<dbReference type="EMBL" id="QVQT01000004">
    <property type="protein sequence ID" value="RFU16448.1"/>
    <property type="molecule type" value="Genomic_DNA"/>
</dbReference>
<dbReference type="Pfam" id="PF13618">
    <property type="entry name" value="Gluconate_2-dh3"/>
    <property type="match status" value="1"/>
</dbReference>
<name>A0A372INJ2_9BACT</name>
<feature type="compositionally biased region" description="Pro residues" evidence="1">
    <location>
        <begin position="27"/>
        <end position="44"/>
    </location>
</feature>